<evidence type="ECO:0000313" key="2">
    <source>
        <dbReference type="Proteomes" id="UP000807716"/>
    </source>
</evidence>
<comment type="caution">
    <text evidence="1">The sequence shown here is derived from an EMBL/GenBank/DDBJ whole genome shotgun (WGS) entry which is preliminary data.</text>
</comment>
<organism evidence="1 2">
    <name type="scientific">Actinomortierella ambigua</name>
    <dbReference type="NCBI Taxonomy" id="1343610"/>
    <lineage>
        <taxon>Eukaryota</taxon>
        <taxon>Fungi</taxon>
        <taxon>Fungi incertae sedis</taxon>
        <taxon>Mucoromycota</taxon>
        <taxon>Mortierellomycotina</taxon>
        <taxon>Mortierellomycetes</taxon>
        <taxon>Mortierellales</taxon>
        <taxon>Mortierellaceae</taxon>
        <taxon>Actinomortierella</taxon>
    </lineage>
</organism>
<sequence>MLRDKNDTRYMIRCMELFSTVKGKLCKNLKVVQDLLQVMADEEVFPVSSSTADTNLSNYGQD</sequence>
<keyword evidence="2" id="KW-1185">Reference proteome</keyword>
<dbReference type="Proteomes" id="UP000807716">
    <property type="component" value="Unassembled WGS sequence"/>
</dbReference>
<proteinExistence type="predicted"/>
<dbReference type="AlphaFoldDB" id="A0A9P6Q6P4"/>
<reference evidence="1" key="1">
    <citation type="journal article" date="2020" name="Fungal Divers.">
        <title>Resolving the Mortierellaceae phylogeny through synthesis of multi-gene phylogenetics and phylogenomics.</title>
        <authorList>
            <person name="Vandepol N."/>
            <person name="Liber J."/>
            <person name="Desiro A."/>
            <person name="Na H."/>
            <person name="Kennedy M."/>
            <person name="Barry K."/>
            <person name="Grigoriev I.V."/>
            <person name="Miller A.N."/>
            <person name="O'Donnell K."/>
            <person name="Stajich J.E."/>
            <person name="Bonito G."/>
        </authorList>
    </citation>
    <scope>NUCLEOTIDE SEQUENCE</scope>
    <source>
        <strain evidence="1">BC1065</strain>
    </source>
</reference>
<accession>A0A9P6Q6P4</accession>
<protein>
    <submittedName>
        <fullName evidence="1">Uncharacterized protein</fullName>
    </submittedName>
</protein>
<name>A0A9P6Q6P4_9FUNG</name>
<evidence type="ECO:0000313" key="1">
    <source>
        <dbReference type="EMBL" id="KAG0261855.1"/>
    </source>
</evidence>
<gene>
    <name evidence="1" type="ORF">DFQ27_002734</name>
</gene>
<dbReference type="EMBL" id="JAAAJB010000204">
    <property type="protein sequence ID" value="KAG0261855.1"/>
    <property type="molecule type" value="Genomic_DNA"/>
</dbReference>